<dbReference type="AlphaFoldDB" id="A0A815V5E9"/>
<sequence>ATTTTSPLFVNVTEIDIENTPD</sequence>
<evidence type="ECO:0000313" key="2">
    <source>
        <dbReference type="EMBL" id="CAF1528665.1"/>
    </source>
</evidence>
<feature type="non-terminal residue" evidence="2">
    <location>
        <position position="1"/>
    </location>
</feature>
<gene>
    <name evidence="2" type="ORF">JXQ802_LOCUS42068</name>
    <name evidence="1" type="ORF">PYM288_LOCUS27169</name>
</gene>
<dbReference type="Proteomes" id="UP000663854">
    <property type="component" value="Unassembled WGS sequence"/>
</dbReference>
<name>A0A815V5E9_9BILA</name>
<dbReference type="Proteomes" id="UP000663870">
    <property type="component" value="Unassembled WGS sequence"/>
</dbReference>
<dbReference type="EMBL" id="CAJNOL010002781">
    <property type="protein sequence ID" value="CAF1528665.1"/>
    <property type="molecule type" value="Genomic_DNA"/>
</dbReference>
<accession>A0A815V5E9</accession>
<reference evidence="2" key="1">
    <citation type="submission" date="2021-02" db="EMBL/GenBank/DDBJ databases">
        <authorList>
            <person name="Nowell W R."/>
        </authorList>
    </citation>
    <scope>NUCLEOTIDE SEQUENCE</scope>
</reference>
<proteinExistence type="predicted"/>
<comment type="caution">
    <text evidence="2">The sequence shown here is derived from an EMBL/GenBank/DDBJ whole genome shotgun (WGS) entry which is preliminary data.</text>
</comment>
<dbReference type="EMBL" id="CAJNOH010001748">
    <property type="protein sequence ID" value="CAF1246826.1"/>
    <property type="molecule type" value="Genomic_DNA"/>
</dbReference>
<protein>
    <submittedName>
        <fullName evidence="2">Uncharacterized protein</fullName>
    </submittedName>
</protein>
<organism evidence="2 3">
    <name type="scientific">Rotaria sordida</name>
    <dbReference type="NCBI Taxonomy" id="392033"/>
    <lineage>
        <taxon>Eukaryota</taxon>
        <taxon>Metazoa</taxon>
        <taxon>Spiralia</taxon>
        <taxon>Gnathifera</taxon>
        <taxon>Rotifera</taxon>
        <taxon>Eurotatoria</taxon>
        <taxon>Bdelloidea</taxon>
        <taxon>Philodinida</taxon>
        <taxon>Philodinidae</taxon>
        <taxon>Rotaria</taxon>
    </lineage>
</organism>
<evidence type="ECO:0000313" key="3">
    <source>
        <dbReference type="Proteomes" id="UP000663870"/>
    </source>
</evidence>
<keyword evidence="3" id="KW-1185">Reference proteome</keyword>
<evidence type="ECO:0000313" key="1">
    <source>
        <dbReference type="EMBL" id="CAF1246826.1"/>
    </source>
</evidence>